<sequence length="85" mass="9601">MGGGNGQKSKMARERNMEKNKASKGSQLEANKKAMNIQVPAPFTPTQCHSLYIFFFYLQFTFLVDTIMIMISLRTLVLQIVTLIA</sequence>
<keyword evidence="2" id="KW-0472">Membrane</keyword>
<evidence type="ECO:0000256" key="2">
    <source>
        <dbReference type="SAM" id="Phobius"/>
    </source>
</evidence>
<protein>
    <recommendedName>
        <fullName evidence="3">Small EDRK-rich factor-like N-terminal domain-containing protein</fullName>
    </recommendedName>
</protein>
<gene>
    <name evidence="4" type="primary">Vigan.08G048700</name>
    <name evidence="4" type="ORF">VIGAN_08048700</name>
</gene>
<dbReference type="InterPro" id="IPR039713">
    <property type="entry name" value="At2g23090-like"/>
</dbReference>
<feature type="compositionally biased region" description="Basic and acidic residues" evidence="1">
    <location>
        <begin position="11"/>
        <end position="21"/>
    </location>
</feature>
<keyword evidence="2" id="KW-0812">Transmembrane</keyword>
<keyword evidence="5" id="KW-1185">Reference proteome</keyword>
<dbReference type="AlphaFoldDB" id="A0A0S3SM89"/>
<dbReference type="Proteomes" id="UP000291084">
    <property type="component" value="Chromosome 8"/>
</dbReference>
<evidence type="ECO:0000313" key="4">
    <source>
        <dbReference type="EMBL" id="BAT93934.1"/>
    </source>
</evidence>
<evidence type="ECO:0000259" key="3">
    <source>
        <dbReference type="Pfam" id="PF04419"/>
    </source>
</evidence>
<dbReference type="Gene3D" id="4.10.1050.10">
    <property type="entry name" value="At2g23090-like"/>
    <property type="match status" value="1"/>
</dbReference>
<feature type="region of interest" description="Disordered" evidence="1">
    <location>
        <begin position="1"/>
        <end position="29"/>
    </location>
</feature>
<name>A0A0S3SM89_PHAAN</name>
<organism evidence="4 5">
    <name type="scientific">Vigna angularis var. angularis</name>
    <dbReference type="NCBI Taxonomy" id="157739"/>
    <lineage>
        <taxon>Eukaryota</taxon>
        <taxon>Viridiplantae</taxon>
        <taxon>Streptophyta</taxon>
        <taxon>Embryophyta</taxon>
        <taxon>Tracheophyta</taxon>
        <taxon>Spermatophyta</taxon>
        <taxon>Magnoliopsida</taxon>
        <taxon>eudicotyledons</taxon>
        <taxon>Gunneridae</taxon>
        <taxon>Pentapetalae</taxon>
        <taxon>rosids</taxon>
        <taxon>fabids</taxon>
        <taxon>Fabales</taxon>
        <taxon>Fabaceae</taxon>
        <taxon>Papilionoideae</taxon>
        <taxon>50 kb inversion clade</taxon>
        <taxon>NPAAA clade</taxon>
        <taxon>indigoferoid/millettioid clade</taxon>
        <taxon>Phaseoleae</taxon>
        <taxon>Vigna</taxon>
    </lineage>
</organism>
<dbReference type="InterPro" id="IPR026939">
    <property type="entry name" value="ZNF706/At2g23090_sf"/>
</dbReference>
<dbReference type="PANTHER" id="PTHR33788">
    <property type="entry name" value="OS07G0114300 PROTEIN"/>
    <property type="match status" value="1"/>
</dbReference>
<dbReference type="PANTHER" id="PTHR33788:SF1">
    <property type="entry name" value="ZINC-BINDING PROTEIN"/>
    <property type="match status" value="1"/>
</dbReference>
<dbReference type="Pfam" id="PF04419">
    <property type="entry name" value="SERF-like_N"/>
    <property type="match status" value="1"/>
</dbReference>
<keyword evidence="2" id="KW-1133">Transmembrane helix</keyword>
<reference evidence="4 5" key="1">
    <citation type="journal article" date="2015" name="Sci. Rep.">
        <title>The power of single molecule real-time sequencing technology in the de novo assembly of a eukaryotic genome.</title>
        <authorList>
            <person name="Sakai H."/>
            <person name="Naito K."/>
            <person name="Ogiso-Tanaka E."/>
            <person name="Takahashi Y."/>
            <person name="Iseki K."/>
            <person name="Muto C."/>
            <person name="Satou K."/>
            <person name="Teruya K."/>
            <person name="Shiroma A."/>
            <person name="Shimoji M."/>
            <person name="Hirano T."/>
            <person name="Itoh T."/>
            <person name="Kaga A."/>
            <person name="Tomooka N."/>
        </authorList>
    </citation>
    <scope>NUCLEOTIDE SEQUENCE [LARGE SCALE GENOMIC DNA]</scope>
    <source>
        <strain evidence="5">cv. Shumari</strain>
    </source>
</reference>
<dbReference type="SUPFAM" id="SSF118359">
    <property type="entry name" value="Expressed protein At2g23090/F21P24.15"/>
    <property type="match status" value="1"/>
</dbReference>
<dbReference type="EMBL" id="AP015041">
    <property type="protein sequence ID" value="BAT93934.1"/>
    <property type="molecule type" value="Genomic_DNA"/>
</dbReference>
<accession>A0A0S3SM89</accession>
<feature type="transmembrane region" description="Helical" evidence="2">
    <location>
        <begin position="51"/>
        <end position="73"/>
    </location>
</feature>
<feature type="domain" description="Small EDRK-rich factor-like N-terminal" evidence="3">
    <location>
        <begin position="3"/>
        <end position="36"/>
    </location>
</feature>
<dbReference type="InterPro" id="IPR007513">
    <property type="entry name" value="SERF-like_N"/>
</dbReference>
<proteinExistence type="predicted"/>
<evidence type="ECO:0000313" key="5">
    <source>
        <dbReference type="Proteomes" id="UP000291084"/>
    </source>
</evidence>
<evidence type="ECO:0000256" key="1">
    <source>
        <dbReference type="SAM" id="MobiDB-lite"/>
    </source>
</evidence>